<organism evidence="8 9">
    <name type="scientific">Fopius arisanus</name>
    <dbReference type="NCBI Taxonomy" id="64838"/>
    <lineage>
        <taxon>Eukaryota</taxon>
        <taxon>Metazoa</taxon>
        <taxon>Ecdysozoa</taxon>
        <taxon>Arthropoda</taxon>
        <taxon>Hexapoda</taxon>
        <taxon>Insecta</taxon>
        <taxon>Pterygota</taxon>
        <taxon>Neoptera</taxon>
        <taxon>Endopterygota</taxon>
        <taxon>Hymenoptera</taxon>
        <taxon>Apocrita</taxon>
        <taxon>Ichneumonoidea</taxon>
        <taxon>Braconidae</taxon>
        <taxon>Opiinae</taxon>
        <taxon>Fopius</taxon>
    </lineage>
</organism>
<evidence type="ECO:0000256" key="2">
    <source>
        <dbReference type="ARBA" id="ARBA00022692"/>
    </source>
</evidence>
<dbReference type="KEGG" id="fas:105274245"/>
<evidence type="ECO:0000259" key="7">
    <source>
        <dbReference type="PROSITE" id="PS51778"/>
    </source>
</evidence>
<dbReference type="Proteomes" id="UP000694866">
    <property type="component" value="Unplaced"/>
</dbReference>
<comment type="subcellular location">
    <subcellularLocation>
        <location evidence="1">Membrane</location>
        <topology evidence="1">Single-pass membrane protein</topology>
    </subcellularLocation>
</comment>
<feature type="transmembrane region" description="Helical" evidence="6">
    <location>
        <begin position="602"/>
        <end position="623"/>
    </location>
</feature>
<dbReference type="OrthoDB" id="2162691at2759"/>
<dbReference type="Pfam" id="PF02893">
    <property type="entry name" value="GRAM"/>
    <property type="match status" value="1"/>
</dbReference>
<reference evidence="9" key="1">
    <citation type="submission" date="2025-08" db="UniProtKB">
        <authorList>
            <consortium name="RefSeq"/>
        </authorList>
    </citation>
    <scope>IDENTIFICATION</scope>
    <source>
        <strain evidence="9">USDA-PBARC FA_bdor</strain>
        <tissue evidence="9">Whole organism</tissue>
    </source>
</reference>
<dbReference type="PROSITE" id="PS51778">
    <property type="entry name" value="VAST"/>
    <property type="match status" value="1"/>
</dbReference>
<feature type="region of interest" description="Disordered" evidence="5">
    <location>
        <begin position="34"/>
        <end position="138"/>
    </location>
</feature>
<evidence type="ECO:0000256" key="1">
    <source>
        <dbReference type="ARBA" id="ARBA00004167"/>
    </source>
</evidence>
<evidence type="ECO:0000313" key="9">
    <source>
        <dbReference type="RefSeq" id="XP_011315483.1"/>
    </source>
</evidence>
<dbReference type="GO" id="GO:0120015">
    <property type="term" value="F:sterol transfer activity"/>
    <property type="evidence" value="ECO:0007669"/>
    <property type="project" value="TreeGrafter"/>
</dbReference>
<evidence type="ECO:0000256" key="3">
    <source>
        <dbReference type="ARBA" id="ARBA00022989"/>
    </source>
</evidence>
<keyword evidence="3 6" id="KW-1133">Transmembrane helix</keyword>
<evidence type="ECO:0000256" key="5">
    <source>
        <dbReference type="SAM" id="MobiDB-lite"/>
    </source>
</evidence>
<dbReference type="SMART" id="SM00568">
    <property type="entry name" value="GRAM"/>
    <property type="match status" value="1"/>
</dbReference>
<evidence type="ECO:0000313" key="8">
    <source>
        <dbReference type="Proteomes" id="UP000694866"/>
    </source>
</evidence>
<dbReference type="FunFam" id="2.30.29.30:FF:000008">
    <property type="entry name" value="GRAM domain containing 1B"/>
    <property type="match status" value="1"/>
</dbReference>
<feature type="compositionally biased region" description="Basic and acidic residues" evidence="5">
    <location>
        <begin position="123"/>
        <end position="136"/>
    </location>
</feature>
<feature type="domain" description="VASt" evidence="7">
    <location>
        <begin position="376"/>
        <end position="548"/>
    </location>
</feature>
<dbReference type="CTD" id="57476"/>
<sequence length="727" mass="82206">MYGEKETLSDHPISNMNKSVENLLVSSTEVLSSINSSSMGGTKSHDHEDDCRHDNPGRNSDLERNHMPSPNASPQPSPKNTKSKKFPWKSQVSSSGKSGGNEPTDGSTKTDDQTETTKGSSDSTEHIRPSSEVRKSERSKKKSSWYNVLYPTYKSRSEDFKRIFKDVPDDERLVVDYSCALQREILVHGRLYVSQNYVCFYANIFMWETVVSLRWKDVVSITKEKTALVIPNAISICTETDKFFLTTFGARDKTYMMLFKIWQNALIGQPMSNGEMWSLVHTCYGEELGLTSDDEDYISPSAQEEEKIPSRLSMDSFSEPEPPTPEPVTTPCVPTSLPVELNPDPTDQSDTTESDAEKQNLRLGVRSPTTCTSTHDGRELINTTLPIHIDQLFTLLFTTSKFFLDFHTARKTTDLIQSEWTQHSETNKKMRTVSLTVSLTQPVGPRKSQVTETQIMLPCSRPGHRYCIDIETNNAGIPYADSFSVFTHFCIAFVSESETSLQIFSEIKFKKHVWAVMRALIDKNCWAGLEEYFGSLVKALSVECEETSAGNGIKRKTRRRRRGVGASTHQPHPPDLLPLNLAPPGLELPTSVVKPREETISIVNWILLIAVLCLMVINGLLYYKLWGLEDAAAYTVMDLHVLRKIPKSEEDWVQLLQQQESLHNVEMRRWQRILQTAAQLLKQTEESLTELQRSMHPMATEKMFSVLKPHLKGFSGGEGTRGQRDEV</sequence>
<dbReference type="InterPro" id="IPR011993">
    <property type="entry name" value="PH-like_dom_sf"/>
</dbReference>
<dbReference type="InterPro" id="IPR051482">
    <property type="entry name" value="Cholesterol_transport"/>
</dbReference>
<keyword evidence="4 6" id="KW-0472">Membrane</keyword>
<dbReference type="GO" id="GO:0032366">
    <property type="term" value="P:intracellular sterol transport"/>
    <property type="evidence" value="ECO:0007669"/>
    <property type="project" value="TreeGrafter"/>
</dbReference>
<feature type="region of interest" description="Disordered" evidence="5">
    <location>
        <begin position="551"/>
        <end position="574"/>
    </location>
</feature>
<dbReference type="GO" id="GO:0005789">
    <property type="term" value="C:endoplasmic reticulum membrane"/>
    <property type="evidence" value="ECO:0007669"/>
    <property type="project" value="UniProtKB-ARBA"/>
</dbReference>
<keyword evidence="8" id="KW-1185">Reference proteome</keyword>
<name>A0A9R1TVA2_9HYME</name>
<evidence type="ECO:0000256" key="4">
    <source>
        <dbReference type="ARBA" id="ARBA00023136"/>
    </source>
</evidence>
<dbReference type="InterPro" id="IPR031968">
    <property type="entry name" value="VASt"/>
</dbReference>
<keyword evidence="2 6" id="KW-0812">Transmembrane</keyword>
<dbReference type="GeneID" id="105274245"/>
<gene>
    <name evidence="9" type="primary">GramD1B</name>
</gene>
<dbReference type="PANTHER" id="PTHR23319">
    <property type="entry name" value="GRAM DOMAIN CONTAINING 1B, ISOFORM E"/>
    <property type="match status" value="1"/>
</dbReference>
<proteinExistence type="predicted"/>
<dbReference type="AlphaFoldDB" id="A0A9R1TVA2"/>
<dbReference type="GO" id="GO:0032934">
    <property type="term" value="F:sterol binding"/>
    <property type="evidence" value="ECO:0007669"/>
    <property type="project" value="TreeGrafter"/>
</dbReference>
<dbReference type="PANTHER" id="PTHR23319:SF4">
    <property type="entry name" value="GRAM DOMAIN CONTAINING 1B, ISOFORM E"/>
    <property type="match status" value="1"/>
</dbReference>
<feature type="compositionally biased region" description="Basic and acidic residues" evidence="5">
    <location>
        <begin position="43"/>
        <end position="66"/>
    </location>
</feature>
<dbReference type="Gene3D" id="2.30.29.30">
    <property type="entry name" value="Pleckstrin-homology domain (PH domain)/Phosphotyrosine-binding domain (PTB)"/>
    <property type="match status" value="1"/>
</dbReference>
<evidence type="ECO:0000256" key="6">
    <source>
        <dbReference type="SAM" id="Phobius"/>
    </source>
</evidence>
<feature type="compositionally biased region" description="Basic residues" evidence="5">
    <location>
        <begin position="553"/>
        <end position="563"/>
    </location>
</feature>
<protein>
    <submittedName>
        <fullName evidence="9">GRAM domain-containing protein 1B</fullName>
    </submittedName>
</protein>
<dbReference type="GO" id="GO:0140268">
    <property type="term" value="C:endoplasmic reticulum-plasma membrane contact site"/>
    <property type="evidence" value="ECO:0007669"/>
    <property type="project" value="TreeGrafter"/>
</dbReference>
<dbReference type="CDD" id="cd13220">
    <property type="entry name" value="PH-GRAM_GRAMDC"/>
    <property type="match status" value="1"/>
</dbReference>
<dbReference type="RefSeq" id="XP_011315483.1">
    <property type="nucleotide sequence ID" value="XM_011317181.1"/>
</dbReference>
<accession>A0A9R1TVA2</accession>
<dbReference type="InterPro" id="IPR004182">
    <property type="entry name" value="GRAM"/>
</dbReference>
<dbReference type="Pfam" id="PF16016">
    <property type="entry name" value="VASt"/>
    <property type="match status" value="1"/>
</dbReference>
<dbReference type="GO" id="GO:0005886">
    <property type="term" value="C:plasma membrane"/>
    <property type="evidence" value="ECO:0007669"/>
    <property type="project" value="TreeGrafter"/>
</dbReference>
<feature type="region of interest" description="Disordered" evidence="5">
    <location>
        <begin position="294"/>
        <end position="359"/>
    </location>
</feature>